<evidence type="ECO:0000256" key="3">
    <source>
        <dbReference type="SAM" id="MobiDB-lite"/>
    </source>
</evidence>
<name>A0A2A4I3Z8_9SPHN</name>
<protein>
    <recommendedName>
        <fullName evidence="6">Tetratricopeptide repeat protein</fullName>
    </recommendedName>
</protein>
<dbReference type="InterPro" id="IPR051012">
    <property type="entry name" value="CellSynth/LPSAsmb/PSIAsmb"/>
</dbReference>
<dbReference type="Pfam" id="PF13432">
    <property type="entry name" value="TPR_16"/>
    <property type="match status" value="2"/>
</dbReference>
<keyword evidence="2" id="KW-0802">TPR repeat</keyword>
<dbReference type="EMBL" id="NWVD01000001">
    <property type="protein sequence ID" value="PCG10627.1"/>
    <property type="molecule type" value="Genomic_DNA"/>
</dbReference>
<dbReference type="PANTHER" id="PTHR45586">
    <property type="entry name" value="TPR REPEAT-CONTAINING PROTEIN PA4667"/>
    <property type="match status" value="1"/>
</dbReference>
<proteinExistence type="predicted"/>
<keyword evidence="1" id="KW-0677">Repeat</keyword>
<evidence type="ECO:0000256" key="1">
    <source>
        <dbReference type="ARBA" id="ARBA00022737"/>
    </source>
</evidence>
<accession>A0A2A4I3Z8</accession>
<feature type="region of interest" description="Disordered" evidence="3">
    <location>
        <begin position="1"/>
        <end position="20"/>
    </location>
</feature>
<dbReference type="AlphaFoldDB" id="A0A2A4I3Z8"/>
<organism evidence="4 5">
    <name type="scientific">Sphingomonas ginsenosidimutans</name>
    <dbReference type="NCBI Taxonomy" id="862134"/>
    <lineage>
        <taxon>Bacteria</taxon>
        <taxon>Pseudomonadati</taxon>
        <taxon>Pseudomonadota</taxon>
        <taxon>Alphaproteobacteria</taxon>
        <taxon>Sphingomonadales</taxon>
        <taxon>Sphingomonadaceae</taxon>
        <taxon>Sphingomonas</taxon>
    </lineage>
</organism>
<evidence type="ECO:0000313" key="4">
    <source>
        <dbReference type="EMBL" id="PCG10627.1"/>
    </source>
</evidence>
<evidence type="ECO:0000313" key="5">
    <source>
        <dbReference type="Proteomes" id="UP000218784"/>
    </source>
</evidence>
<gene>
    <name evidence="4" type="ORF">COA17_04325</name>
</gene>
<evidence type="ECO:0008006" key="6">
    <source>
        <dbReference type="Google" id="ProtNLM"/>
    </source>
</evidence>
<dbReference type="PANTHER" id="PTHR45586:SF1">
    <property type="entry name" value="LIPOPOLYSACCHARIDE ASSEMBLY PROTEIN B"/>
    <property type="match status" value="1"/>
</dbReference>
<sequence length="712" mass="74561">MREAPGDQPPAQRGWRRRRRHRPWHGIAARAGRVATRVRVRALLALLLAAAVVLAIVALARRAERPDPLVAIRQGEAALAQANYSAARYHFLTATGVAPGNATAQLGLARANLLLGEGVAAEGAVDRAAAAGVDPATLHPLRAAARQLQDDADGAIAEAAQAGGDPLAQRARARAMADKGDTVGGVALLQTVLVRYPRDAAAWVDLGRIRWNLGDVAGAGEAVQRALAADRACLSALVLAGEVVRSRYGLNAALPWFAAALRRDPYYHPALAEYAATLGDLGRNGEAVAAARRALMTRRNSPQGYYLLAVIAARAGNRQLAADLLDRSGGALDGLPGGLLLSGATDYAAGRLEQAAVKWRALLDRQPMNLVARRLLGAALLRSGDAAGTLAVLRPIALRGDADSYTLTLVARAFEAQGKRDWAARFLDRAAAVPHPYAAPFGQDDSQAVLADAVSKVPDDPRAAVAYVRGLLENGRGAEATALAQRIARQTPGAPAAAMLLGDLNAAAGRWAAAARDYARAADLRFDQSVMLRLVEARAMAGDRRGAAQALALFLSQNPQNIAARRTLANLQRAAGDDEAIDTLERLRTDLGMRDDLLLASLSGAYSDADDPATGLALARAACRLQPMRAAAADAYGWALLGRGQVAAALQLLDKAAQAAPGDATIAWHRAQALAGAKRPAEARTAIAALLRRADLPDRDGARRLLASLPPG</sequence>
<dbReference type="Proteomes" id="UP000218784">
    <property type="component" value="Unassembled WGS sequence"/>
</dbReference>
<comment type="caution">
    <text evidence="4">The sequence shown here is derived from an EMBL/GenBank/DDBJ whole genome shotgun (WGS) entry which is preliminary data.</text>
</comment>
<reference evidence="4 5" key="1">
    <citation type="submission" date="2017-09" db="EMBL/GenBank/DDBJ databases">
        <title>Sphingomonas ginsenosidimutans KACC 14949, whole genome shotgun sequence.</title>
        <authorList>
            <person name="Feng G."/>
            <person name="Zhu H."/>
        </authorList>
    </citation>
    <scope>NUCLEOTIDE SEQUENCE [LARGE SCALE GENOMIC DNA]</scope>
    <source>
        <strain evidence="4 5">KACC 14949</strain>
    </source>
</reference>
<dbReference type="InterPro" id="IPR011990">
    <property type="entry name" value="TPR-like_helical_dom_sf"/>
</dbReference>
<dbReference type="Pfam" id="PF14559">
    <property type="entry name" value="TPR_19"/>
    <property type="match status" value="1"/>
</dbReference>
<keyword evidence="5" id="KW-1185">Reference proteome</keyword>
<dbReference type="SUPFAM" id="SSF48452">
    <property type="entry name" value="TPR-like"/>
    <property type="match status" value="5"/>
</dbReference>
<dbReference type="Gene3D" id="1.25.40.10">
    <property type="entry name" value="Tetratricopeptide repeat domain"/>
    <property type="match status" value="4"/>
</dbReference>
<evidence type="ECO:0000256" key="2">
    <source>
        <dbReference type="ARBA" id="ARBA00022803"/>
    </source>
</evidence>